<feature type="non-terminal residue" evidence="2">
    <location>
        <position position="202"/>
    </location>
</feature>
<dbReference type="Proteomes" id="UP001295794">
    <property type="component" value="Unassembled WGS sequence"/>
</dbReference>
<dbReference type="AlphaFoldDB" id="A0AAD2HVW4"/>
<feature type="non-terminal residue" evidence="2">
    <location>
        <position position="1"/>
    </location>
</feature>
<accession>A0AAD2HVW4</accession>
<evidence type="ECO:0000256" key="1">
    <source>
        <dbReference type="SAM" id="MobiDB-lite"/>
    </source>
</evidence>
<evidence type="ECO:0000313" key="2">
    <source>
        <dbReference type="EMBL" id="CAK5283199.1"/>
    </source>
</evidence>
<keyword evidence="3" id="KW-1185">Reference proteome</keyword>
<feature type="region of interest" description="Disordered" evidence="1">
    <location>
        <begin position="70"/>
        <end position="135"/>
    </location>
</feature>
<comment type="caution">
    <text evidence="2">The sequence shown here is derived from an EMBL/GenBank/DDBJ whole genome shotgun (WGS) entry which is preliminary data.</text>
</comment>
<feature type="compositionally biased region" description="Pro residues" evidence="1">
    <location>
        <begin position="112"/>
        <end position="129"/>
    </location>
</feature>
<evidence type="ECO:0000313" key="3">
    <source>
        <dbReference type="Proteomes" id="UP001295794"/>
    </source>
</evidence>
<sequence>ECRCTSRTSRTPLLTPSSLTSTMLSPIFRLIPYLLPSPATRGSAGKKACRGHQSFRLGDQHSFARKQKLLSTRTRSSGVSAARSSASSLDSHATQEVAAPTSAVAPTAAPAAPTPSPAPAPAPVVPTPLTPAQSAQAERARHVFLLSELGRLQMMQFKERAFHPVPLAMSSFALKPQSSRRSKPSPFFHKPSSLPRKWSIAA</sequence>
<protein>
    <submittedName>
        <fullName evidence="2">Uncharacterized protein</fullName>
    </submittedName>
</protein>
<organism evidence="2 3">
    <name type="scientific">Mycena citricolor</name>
    <dbReference type="NCBI Taxonomy" id="2018698"/>
    <lineage>
        <taxon>Eukaryota</taxon>
        <taxon>Fungi</taxon>
        <taxon>Dikarya</taxon>
        <taxon>Basidiomycota</taxon>
        <taxon>Agaricomycotina</taxon>
        <taxon>Agaricomycetes</taxon>
        <taxon>Agaricomycetidae</taxon>
        <taxon>Agaricales</taxon>
        <taxon>Marasmiineae</taxon>
        <taxon>Mycenaceae</taxon>
        <taxon>Mycena</taxon>
    </lineage>
</organism>
<name>A0AAD2HVW4_9AGAR</name>
<gene>
    <name evidence="2" type="ORF">MYCIT1_LOCUS35544</name>
</gene>
<feature type="region of interest" description="Disordered" evidence="1">
    <location>
        <begin position="176"/>
        <end position="202"/>
    </location>
</feature>
<dbReference type="EMBL" id="CAVNYO010000466">
    <property type="protein sequence ID" value="CAK5283199.1"/>
    <property type="molecule type" value="Genomic_DNA"/>
</dbReference>
<feature type="compositionally biased region" description="Low complexity" evidence="1">
    <location>
        <begin position="71"/>
        <end position="111"/>
    </location>
</feature>
<feature type="compositionally biased region" description="Low complexity" evidence="1">
    <location>
        <begin position="184"/>
        <end position="195"/>
    </location>
</feature>
<reference evidence="2" key="1">
    <citation type="submission" date="2023-11" db="EMBL/GenBank/DDBJ databases">
        <authorList>
            <person name="De Vega J J."/>
            <person name="De Vega J J."/>
        </authorList>
    </citation>
    <scope>NUCLEOTIDE SEQUENCE</scope>
</reference>
<proteinExistence type="predicted"/>